<evidence type="ECO:0000256" key="9">
    <source>
        <dbReference type="SAM" id="SignalP"/>
    </source>
</evidence>
<feature type="region of interest" description="Disordered" evidence="7">
    <location>
        <begin position="609"/>
        <end position="668"/>
    </location>
</feature>
<feature type="compositionally biased region" description="Polar residues" evidence="7">
    <location>
        <begin position="718"/>
        <end position="761"/>
    </location>
</feature>
<keyword evidence="3 8" id="KW-0812">Transmembrane</keyword>
<dbReference type="SMART" id="SM01320">
    <property type="entry name" value="TRP_N"/>
    <property type="match status" value="1"/>
</dbReference>
<dbReference type="GO" id="GO:0055085">
    <property type="term" value="P:transmembrane transport"/>
    <property type="evidence" value="ECO:0007669"/>
    <property type="project" value="TreeGrafter"/>
</dbReference>
<feature type="compositionally biased region" description="Polar residues" evidence="7">
    <location>
        <begin position="851"/>
        <end position="860"/>
    </location>
</feature>
<dbReference type="InterPro" id="IPR040241">
    <property type="entry name" value="TRP_Flc/Pkd2-like"/>
</dbReference>
<organism evidence="11 12">
    <name type="scientific">Coprinellus micaceus</name>
    <name type="common">Glistening ink-cap mushroom</name>
    <name type="synonym">Coprinus micaceus</name>
    <dbReference type="NCBI Taxonomy" id="71717"/>
    <lineage>
        <taxon>Eukaryota</taxon>
        <taxon>Fungi</taxon>
        <taxon>Dikarya</taxon>
        <taxon>Basidiomycota</taxon>
        <taxon>Agaricomycotina</taxon>
        <taxon>Agaricomycetes</taxon>
        <taxon>Agaricomycetidae</taxon>
        <taxon>Agaricales</taxon>
        <taxon>Agaricineae</taxon>
        <taxon>Psathyrellaceae</taxon>
        <taxon>Coprinellus</taxon>
    </lineage>
</organism>
<reference evidence="11 12" key="1">
    <citation type="journal article" date="2019" name="Nat. Ecol. Evol.">
        <title>Megaphylogeny resolves global patterns of mushroom evolution.</title>
        <authorList>
            <person name="Varga T."/>
            <person name="Krizsan K."/>
            <person name="Foldi C."/>
            <person name="Dima B."/>
            <person name="Sanchez-Garcia M."/>
            <person name="Sanchez-Ramirez S."/>
            <person name="Szollosi G.J."/>
            <person name="Szarkandi J.G."/>
            <person name="Papp V."/>
            <person name="Albert L."/>
            <person name="Andreopoulos W."/>
            <person name="Angelini C."/>
            <person name="Antonin V."/>
            <person name="Barry K.W."/>
            <person name="Bougher N.L."/>
            <person name="Buchanan P."/>
            <person name="Buyck B."/>
            <person name="Bense V."/>
            <person name="Catcheside P."/>
            <person name="Chovatia M."/>
            <person name="Cooper J."/>
            <person name="Damon W."/>
            <person name="Desjardin D."/>
            <person name="Finy P."/>
            <person name="Geml J."/>
            <person name="Haridas S."/>
            <person name="Hughes K."/>
            <person name="Justo A."/>
            <person name="Karasinski D."/>
            <person name="Kautmanova I."/>
            <person name="Kiss B."/>
            <person name="Kocsube S."/>
            <person name="Kotiranta H."/>
            <person name="LaButti K.M."/>
            <person name="Lechner B.E."/>
            <person name="Liimatainen K."/>
            <person name="Lipzen A."/>
            <person name="Lukacs Z."/>
            <person name="Mihaltcheva S."/>
            <person name="Morgado L.N."/>
            <person name="Niskanen T."/>
            <person name="Noordeloos M.E."/>
            <person name="Ohm R.A."/>
            <person name="Ortiz-Santana B."/>
            <person name="Ovrebo C."/>
            <person name="Racz N."/>
            <person name="Riley R."/>
            <person name="Savchenko A."/>
            <person name="Shiryaev A."/>
            <person name="Soop K."/>
            <person name="Spirin V."/>
            <person name="Szebenyi C."/>
            <person name="Tomsovsky M."/>
            <person name="Tulloss R.E."/>
            <person name="Uehling J."/>
            <person name="Grigoriev I.V."/>
            <person name="Vagvolgyi C."/>
            <person name="Papp T."/>
            <person name="Martin F.M."/>
            <person name="Miettinen O."/>
            <person name="Hibbett D.S."/>
            <person name="Nagy L.G."/>
        </authorList>
    </citation>
    <scope>NUCLEOTIDE SEQUENCE [LARGE SCALE GENOMIC DNA]</scope>
    <source>
        <strain evidence="11 12">FP101781</strain>
    </source>
</reference>
<feature type="domain" description="J" evidence="10">
    <location>
        <begin position="894"/>
        <end position="953"/>
    </location>
</feature>
<sequence length="1065" mass="114988">MFSSLAWLRAFFAFALIFLTTSANAQDEQSIFTSSVTYCNPPETLLISRFEVAYFPQNQSVAFNVSAASVQANVSVTANLLLNVYGMKPVNVTLDLCNILGGALCPLPMYNFTGADTITLPSSLDVAGKIPGIAFTIPDLEGFAQLTLTEVGTGAVKACVQATLANGWSAHQKAVEWTTGGVAIGAAVVSFFVSMLVADAVAPFRFLDLMAQYQHIASSALLSLNYPSVYRAFALNFGWALGLFSASESSAIQNSINSFRHRTGGSLADASQGAAVQFVDRKLSPYNNLAAGSTAVGAARTAFADLVSRDELSNITTRVSSNLATTFPGGNFLARQTIQGEVQTVTTNSSNVLAAGLPIYVSSAHVASSNAFMTVFLYALMLFAIGIAVLSLGFVIHFVIRRRKESNSPFNYLAFSRAWILRLTHGPPSSYLSLPSWLYSFSSDGRSYSTIRLALTRSEFDLYSPDNKHLQANAPLYAHYRAQRYWFFVITLIAIVLRAIFVSFARYQAQVQIALIVLVEGLVVISYIALKPHPTRGGDVFSTYLAIVRFVTAVLLIVFLENLAVKPIPRVAIGFILIALNSVAVVIIIFNFVLNLFTLFVPRLLKKGQSQESSGSSSSSSPSDGSTLEKGLEKADSDSVSEVGRGHVERPLNPTPAQSTPVDASLLPPFPVSPTATVTTMSMSLPSQPGTPYSVHSGTTMTVGSLLPRRWSFQWSAPGSPVSTSGHGHSIAQSRRESLNQASQWSGSPVATSESGFPQSRRTSEVDGSPSSWRPLTRPGSSNGSSSHGHGALGRKTSAKALQGYQQNHDRISEDSETRSLPTFSLSSNPPFTTKKWVSSLCLTCARCSGASKSTGSLPSSRRPCPAGATRGFASSSTVGEPSQFPFPTRRNPSPHDIFHLPRGASEADIKARYFDLVRLYHPDKATDIPPEAAHTRFRSITNAYDILRGKKASGTEEAPAGSNPSVDLRYQTTAAWRAAHRKRQRDLYSTGAVDDKWKDRIILFGVLSAIAFVLVNTMTTRRDVLADVLNRPRVDGSYRFPEERVKQIQAVEDARLSAEPQGQS</sequence>
<comment type="similarity">
    <text evidence="2">Belongs to the transient receptor potential (TRP) ion channel family.</text>
</comment>
<evidence type="ECO:0000256" key="3">
    <source>
        <dbReference type="ARBA" id="ARBA00022692"/>
    </source>
</evidence>
<feature type="compositionally biased region" description="Low complexity" evidence="7">
    <location>
        <begin position="609"/>
        <end position="626"/>
    </location>
</feature>
<feature type="compositionally biased region" description="Basic and acidic residues" evidence="7">
    <location>
        <begin position="808"/>
        <end position="818"/>
    </location>
</feature>
<feature type="transmembrane region" description="Helical" evidence="8">
    <location>
        <begin position="485"/>
        <end position="505"/>
    </location>
</feature>
<dbReference type="Gene3D" id="1.10.287.110">
    <property type="entry name" value="DnaJ domain"/>
    <property type="match status" value="1"/>
</dbReference>
<evidence type="ECO:0000259" key="10">
    <source>
        <dbReference type="PROSITE" id="PS50076"/>
    </source>
</evidence>
<evidence type="ECO:0000313" key="11">
    <source>
        <dbReference type="EMBL" id="TEB37337.1"/>
    </source>
</evidence>
<dbReference type="STRING" id="71717.A0A4Y7TT26"/>
<evidence type="ECO:0000256" key="2">
    <source>
        <dbReference type="ARBA" id="ARBA00010642"/>
    </source>
</evidence>
<dbReference type="Pfam" id="PF14558">
    <property type="entry name" value="TRP_N"/>
    <property type="match status" value="1"/>
</dbReference>
<feature type="chain" id="PRO_5021495596" evidence="9">
    <location>
        <begin position="26"/>
        <end position="1065"/>
    </location>
</feature>
<feature type="transmembrane region" description="Helical" evidence="8">
    <location>
        <begin position="542"/>
        <end position="560"/>
    </location>
</feature>
<evidence type="ECO:0000313" key="12">
    <source>
        <dbReference type="Proteomes" id="UP000298030"/>
    </source>
</evidence>
<protein>
    <submittedName>
        <fullName evidence="11">TRP-domain-containing protein</fullName>
    </submittedName>
</protein>
<feature type="compositionally biased region" description="Low complexity" evidence="7">
    <location>
        <begin position="780"/>
        <end position="790"/>
    </location>
</feature>
<feature type="transmembrane region" description="Helical" evidence="8">
    <location>
        <begin position="375"/>
        <end position="400"/>
    </location>
</feature>
<keyword evidence="6 8" id="KW-0472">Membrane</keyword>
<dbReference type="GO" id="GO:0016020">
    <property type="term" value="C:membrane"/>
    <property type="evidence" value="ECO:0007669"/>
    <property type="project" value="UniProtKB-SubCell"/>
</dbReference>
<feature type="transmembrane region" description="Helical" evidence="8">
    <location>
        <begin position="511"/>
        <end position="530"/>
    </location>
</feature>
<feature type="signal peptide" evidence="9">
    <location>
        <begin position="1"/>
        <end position="25"/>
    </location>
</feature>
<dbReference type="PROSITE" id="PS50076">
    <property type="entry name" value="DNAJ_2"/>
    <property type="match status" value="1"/>
</dbReference>
<name>A0A4Y7TT26_COPMI</name>
<dbReference type="Pfam" id="PF06011">
    <property type="entry name" value="TRP"/>
    <property type="match status" value="2"/>
</dbReference>
<dbReference type="SMART" id="SM00271">
    <property type="entry name" value="DnaJ"/>
    <property type="match status" value="1"/>
</dbReference>
<comment type="subcellular location">
    <subcellularLocation>
        <location evidence="1">Membrane</location>
        <topology evidence="1">Multi-pass membrane protein</topology>
    </subcellularLocation>
</comment>
<feature type="region of interest" description="Disordered" evidence="7">
    <location>
        <begin position="850"/>
        <end position="893"/>
    </location>
</feature>
<proteinExistence type="inferred from homology"/>
<evidence type="ECO:0000256" key="5">
    <source>
        <dbReference type="ARBA" id="ARBA00022989"/>
    </source>
</evidence>
<dbReference type="EMBL" id="QPFP01000004">
    <property type="protein sequence ID" value="TEB37337.1"/>
    <property type="molecule type" value="Genomic_DNA"/>
</dbReference>
<accession>A0A4Y7TT26</accession>
<dbReference type="Pfam" id="PF00226">
    <property type="entry name" value="DnaJ"/>
    <property type="match status" value="1"/>
</dbReference>
<keyword evidence="5 8" id="KW-1133">Transmembrane helix</keyword>
<dbReference type="PANTHER" id="PTHR31145:SF2">
    <property type="entry name" value="FLAVIN CARRIER PROTEIN 2"/>
    <property type="match status" value="1"/>
</dbReference>
<evidence type="ECO:0000256" key="7">
    <source>
        <dbReference type="SAM" id="MobiDB-lite"/>
    </source>
</evidence>
<evidence type="ECO:0000256" key="6">
    <source>
        <dbReference type="ARBA" id="ARBA00023136"/>
    </source>
</evidence>
<dbReference type="PRINTS" id="PR00625">
    <property type="entry name" value="JDOMAIN"/>
</dbReference>
<dbReference type="InterPro" id="IPR001623">
    <property type="entry name" value="DnaJ_domain"/>
</dbReference>
<dbReference type="InterPro" id="IPR010308">
    <property type="entry name" value="TRP_C"/>
</dbReference>
<dbReference type="GO" id="GO:0009272">
    <property type="term" value="P:fungal-type cell wall biogenesis"/>
    <property type="evidence" value="ECO:0007669"/>
    <property type="project" value="TreeGrafter"/>
</dbReference>
<dbReference type="InterPro" id="IPR032800">
    <property type="entry name" value="TRP_N"/>
</dbReference>
<dbReference type="CDD" id="cd06257">
    <property type="entry name" value="DnaJ"/>
    <property type="match status" value="1"/>
</dbReference>
<dbReference type="PANTHER" id="PTHR31145">
    <property type="entry name" value="INTEGRAL MEMBRANE PROTEIN (AFU_ORTHOLOGUE AFUA_7G01610)"/>
    <property type="match status" value="1"/>
</dbReference>
<evidence type="ECO:0000256" key="1">
    <source>
        <dbReference type="ARBA" id="ARBA00004141"/>
    </source>
</evidence>
<keyword evidence="12" id="KW-1185">Reference proteome</keyword>
<feature type="region of interest" description="Disordered" evidence="7">
    <location>
        <begin position="718"/>
        <end position="826"/>
    </location>
</feature>
<evidence type="ECO:0000256" key="8">
    <source>
        <dbReference type="SAM" id="Phobius"/>
    </source>
</evidence>
<evidence type="ECO:0000256" key="4">
    <source>
        <dbReference type="ARBA" id="ARBA00022729"/>
    </source>
</evidence>
<dbReference type="AlphaFoldDB" id="A0A4Y7TT26"/>
<gene>
    <name evidence="11" type="ORF">FA13DRAFT_1705569</name>
</gene>
<dbReference type="InterPro" id="IPR036869">
    <property type="entry name" value="J_dom_sf"/>
</dbReference>
<dbReference type="SUPFAM" id="SSF46565">
    <property type="entry name" value="Chaperone J-domain"/>
    <property type="match status" value="1"/>
</dbReference>
<comment type="caution">
    <text evidence="11">The sequence shown here is derived from an EMBL/GenBank/DDBJ whole genome shotgun (WGS) entry which is preliminary data.</text>
</comment>
<keyword evidence="4 9" id="KW-0732">Signal</keyword>
<feature type="transmembrane region" description="Helical" evidence="8">
    <location>
        <begin position="572"/>
        <end position="601"/>
    </location>
</feature>
<dbReference type="OrthoDB" id="2115177at2759"/>
<dbReference type="Proteomes" id="UP000298030">
    <property type="component" value="Unassembled WGS sequence"/>
</dbReference>